<dbReference type="OMA" id="CQDPVCK"/>
<dbReference type="OrthoDB" id="1258937at2759"/>
<reference evidence="4" key="3">
    <citation type="submission" date="2020-06" db="EMBL/GenBank/DDBJ databases">
        <title>Helianthus annuus Genome sequencing and assembly Release 2.</title>
        <authorList>
            <person name="Gouzy J."/>
            <person name="Langlade N."/>
            <person name="Munos S."/>
        </authorList>
    </citation>
    <scope>NUCLEOTIDE SEQUENCE</scope>
    <source>
        <tissue evidence="4">Leaves</tissue>
    </source>
</reference>
<dbReference type="Gramene" id="mRNA:HanXRQr2_Chr10g0456801">
    <property type="protein sequence ID" value="CDS:HanXRQr2_Chr10g0456801.1"/>
    <property type="gene ID" value="HanXRQr2_Chr10g0456801"/>
</dbReference>
<feature type="chain" id="PRO_5012490673" evidence="2">
    <location>
        <begin position="24"/>
        <end position="439"/>
    </location>
</feature>
<keyword evidence="4" id="KW-0326">Glycosidase</keyword>
<keyword evidence="4" id="KW-0378">Hydrolase</keyword>
<dbReference type="PROSITE" id="PS51767">
    <property type="entry name" value="PEPTIDASE_A1"/>
    <property type="match status" value="1"/>
</dbReference>
<proteinExistence type="inferred from homology"/>
<feature type="signal peptide" evidence="2">
    <location>
        <begin position="1"/>
        <end position="23"/>
    </location>
</feature>
<dbReference type="GO" id="GO:0006508">
    <property type="term" value="P:proteolysis"/>
    <property type="evidence" value="ECO:0007669"/>
    <property type="project" value="InterPro"/>
</dbReference>
<dbReference type="InterPro" id="IPR001461">
    <property type="entry name" value="Aspartic_peptidase_A1"/>
</dbReference>
<feature type="domain" description="Peptidase A1" evidence="3">
    <location>
        <begin position="50"/>
        <end position="417"/>
    </location>
</feature>
<dbReference type="Pfam" id="PF14543">
    <property type="entry name" value="TAXi_N"/>
    <property type="match status" value="1"/>
</dbReference>
<dbReference type="Pfam" id="PF14541">
    <property type="entry name" value="TAXi_C"/>
    <property type="match status" value="1"/>
</dbReference>
<dbReference type="FunCoup" id="A0A251TPH7">
    <property type="interactions" value="111"/>
</dbReference>
<dbReference type="PANTHER" id="PTHR47965:SF63">
    <property type="entry name" value="OS01G0937200 PROTEIN"/>
    <property type="match status" value="1"/>
</dbReference>
<name>A0A251TPH7_HELAN</name>
<dbReference type="EMBL" id="CM007899">
    <property type="protein sequence ID" value="OTG12512.1"/>
    <property type="molecule type" value="Genomic_DNA"/>
</dbReference>
<evidence type="ECO:0000313" key="6">
    <source>
        <dbReference type="Proteomes" id="UP000215914"/>
    </source>
</evidence>
<dbReference type="InterPro" id="IPR032799">
    <property type="entry name" value="TAXi_C"/>
</dbReference>
<evidence type="ECO:0000313" key="4">
    <source>
        <dbReference type="EMBL" id="KAF5787789.1"/>
    </source>
</evidence>
<evidence type="ECO:0000256" key="1">
    <source>
        <dbReference type="ARBA" id="ARBA00007447"/>
    </source>
</evidence>
<evidence type="ECO:0000313" key="5">
    <source>
        <dbReference type="EMBL" id="OTG12512.1"/>
    </source>
</evidence>
<dbReference type="InParanoid" id="A0A251TPH7"/>
<organism evidence="5 6">
    <name type="scientific">Helianthus annuus</name>
    <name type="common">Common sunflower</name>
    <dbReference type="NCBI Taxonomy" id="4232"/>
    <lineage>
        <taxon>Eukaryota</taxon>
        <taxon>Viridiplantae</taxon>
        <taxon>Streptophyta</taxon>
        <taxon>Embryophyta</taxon>
        <taxon>Tracheophyta</taxon>
        <taxon>Spermatophyta</taxon>
        <taxon>Magnoliopsida</taxon>
        <taxon>eudicotyledons</taxon>
        <taxon>Gunneridae</taxon>
        <taxon>Pentapetalae</taxon>
        <taxon>asterids</taxon>
        <taxon>campanulids</taxon>
        <taxon>Asterales</taxon>
        <taxon>Asteraceae</taxon>
        <taxon>Asteroideae</taxon>
        <taxon>Heliantheae alliance</taxon>
        <taxon>Heliantheae</taxon>
        <taxon>Helianthus</taxon>
    </lineage>
</organism>
<dbReference type="GO" id="GO:0016798">
    <property type="term" value="F:hydrolase activity, acting on glycosyl bonds"/>
    <property type="evidence" value="ECO:0007669"/>
    <property type="project" value="UniProtKB-KW"/>
</dbReference>
<reference evidence="5" key="2">
    <citation type="submission" date="2017-02" db="EMBL/GenBank/DDBJ databases">
        <title>Sunflower complete genome.</title>
        <authorList>
            <person name="Langlade N."/>
            <person name="Munos S."/>
        </authorList>
    </citation>
    <scope>NUCLEOTIDE SEQUENCE [LARGE SCALE GENOMIC DNA]</scope>
    <source>
        <tissue evidence="5">Leaves</tissue>
    </source>
</reference>
<dbReference type="GO" id="GO:0004190">
    <property type="term" value="F:aspartic-type endopeptidase activity"/>
    <property type="evidence" value="ECO:0007669"/>
    <property type="project" value="InterPro"/>
</dbReference>
<dbReference type="InterPro" id="IPR021109">
    <property type="entry name" value="Peptidase_aspartic_dom_sf"/>
</dbReference>
<keyword evidence="4" id="KW-0858">Xylan degradation</keyword>
<comment type="similarity">
    <text evidence="1">Belongs to the peptidase A1 family.</text>
</comment>
<gene>
    <name evidence="5" type="ORF">HannXRQ_Chr10g0310441</name>
    <name evidence="4" type="ORF">HanXRQr2_Chr10g0456801</name>
</gene>
<dbReference type="Gene3D" id="2.40.70.10">
    <property type="entry name" value="Acid Proteases"/>
    <property type="match status" value="2"/>
</dbReference>
<dbReference type="GO" id="GO:0045493">
    <property type="term" value="P:xylan catabolic process"/>
    <property type="evidence" value="ECO:0007669"/>
    <property type="project" value="UniProtKB-KW"/>
</dbReference>
<evidence type="ECO:0000256" key="2">
    <source>
        <dbReference type="SAM" id="SignalP"/>
    </source>
</evidence>
<dbReference type="EMBL" id="MNCJ02000325">
    <property type="protein sequence ID" value="KAF5787789.1"/>
    <property type="molecule type" value="Genomic_DNA"/>
</dbReference>
<keyword evidence="2" id="KW-0732">Signal</keyword>
<dbReference type="AlphaFoldDB" id="A0A251TPH7"/>
<keyword evidence="4" id="KW-0119">Carbohydrate metabolism</keyword>
<keyword evidence="6" id="KW-1185">Reference proteome</keyword>
<dbReference type="PANTHER" id="PTHR47965">
    <property type="entry name" value="ASPARTYL PROTEASE-RELATED"/>
    <property type="match status" value="1"/>
</dbReference>
<reference evidence="4 6" key="1">
    <citation type="journal article" date="2017" name="Nature">
        <title>The sunflower genome provides insights into oil metabolism, flowering and Asterid evolution.</title>
        <authorList>
            <person name="Badouin H."/>
            <person name="Gouzy J."/>
            <person name="Grassa C.J."/>
            <person name="Murat F."/>
            <person name="Staton S.E."/>
            <person name="Cottret L."/>
            <person name="Lelandais-Briere C."/>
            <person name="Owens G.L."/>
            <person name="Carrere S."/>
            <person name="Mayjonade B."/>
            <person name="Legrand L."/>
            <person name="Gill N."/>
            <person name="Kane N.C."/>
            <person name="Bowers J.E."/>
            <person name="Hubner S."/>
            <person name="Bellec A."/>
            <person name="Berard A."/>
            <person name="Berges H."/>
            <person name="Blanchet N."/>
            <person name="Boniface M.C."/>
            <person name="Brunel D."/>
            <person name="Catrice O."/>
            <person name="Chaidir N."/>
            <person name="Claudel C."/>
            <person name="Donnadieu C."/>
            <person name="Faraut T."/>
            <person name="Fievet G."/>
            <person name="Helmstetter N."/>
            <person name="King M."/>
            <person name="Knapp S.J."/>
            <person name="Lai Z."/>
            <person name="Le Paslier M.C."/>
            <person name="Lippi Y."/>
            <person name="Lorenzon L."/>
            <person name="Mandel J.R."/>
            <person name="Marage G."/>
            <person name="Marchand G."/>
            <person name="Marquand E."/>
            <person name="Bret-Mestries E."/>
            <person name="Morien E."/>
            <person name="Nambeesan S."/>
            <person name="Nguyen T."/>
            <person name="Pegot-Espagnet P."/>
            <person name="Pouilly N."/>
            <person name="Raftis F."/>
            <person name="Sallet E."/>
            <person name="Schiex T."/>
            <person name="Thomas J."/>
            <person name="Vandecasteele C."/>
            <person name="Vares D."/>
            <person name="Vear F."/>
            <person name="Vautrin S."/>
            <person name="Crespi M."/>
            <person name="Mangin B."/>
            <person name="Burke J.M."/>
            <person name="Salse J."/>
            <person name="Munos S."/>
            <person name="Vincourt P."/>
            <person name="Rieseberg L.H."/>
            <person name="Langlade N.B."/>
        </authorList>
    </citation>
    <scope>NUCLEOTIDE SEQUENCE [LARGE SCALE GENOMIC DNA]</scope>
    <source>
        <strain evidence="6">cv. SF193</strain>
        <tissue evidence="4">Leaves</tissue>
    </source>
</reference>
<keyword evidence="4" id="KW-0624">Polysaccharide degradation</keyword>
<dbReference type="InterPro" id="IPR033121">
    <property type="entry name" value="PEPTIDASE_A1"/>
</dbReference>
<evidence type="ECO:0000259" key="3">
    <source>
        <dbReference type="PROSITE" id="PS51767"/>
    </source>
</evidence>
<dbReference type="SUPFAM" id="SSF50630">
    <property type="entry name" value="Acid proteases"/>
    <property type="match status" value="1"/>
</dbReference>
<dbReference type="InterPro" id="IPR032861">
    <property type="entry name" value="TAXi_N"/>
</dbReference>
<sequence>MLLLLQFFVLLLAFISQEYESIAQYVPPYTTMVSPVHKHIDVATPLYSVQIDTLWEITRITPANFLIDIDAPFIWHDCIQQWNKRPVSCPMYRRCIFPVSCEDLQCTKVRSYYSYKNPSCPPETNSSRLPGLGSCSCPVNVMNPLTKSCTQALLNYDDLIVNTTNGRNPFNAFPFSTLNAACAPSSAFKYFPANVTGVMALSLSPYAFQTFFKQAAKKILALCLPSSRNTSAPGVLFYGDGPYYFHPHSNVDITSFLSYTPLLERLDSFGYFIRVNAIVIKQRSIEIPTKATTKLSTTKAYTTLRTDIYNRVVRRFSKVTKRIPLAKPVTPFKLCFRTFVNGTRVGLKVPDISFSLQDGKKWIVSTANSMKQITKYVACLAFVDGGATSEHGIEIGTFQFEDNFVVFDLEKSTFGFSSSLLKKQTSCANFNFTSIKRWY</sequence>
<accession>A0A251TPH7</accession>
<protein>
    <submittedName>
        <fullName evidence="4">Aspartic peptidase A1 family, aspartic peptidase domain superfamily, xylanase inhibitor</fullName>
    </submittedName>
    <submittedName>
        <fullName evidence="5">Putative aspartic peptidase A1 family</fullName>
    </submittedName>
</protein>
<dbReference type="Proteomes" id="UP000215914">
    <property type="component" value="Chromosome 10"/>
</dbReference>